<dbReference type="Proteomes" id="UP000254133">
    <property type="component" value="Unassembled WGS sequence"/>
</dbReference>
<dbReference type="InterPro" id="IPR009045">
    <property type="entry name" value="Zn_M74/Hedgehog-like"/>
</dbReference>
<dbReference type="SUPFAM" id="SSF55166">
    <property type="entry name" value="Hedgehog/DD-peptidase"/>
    <property type="match status" value="1"/>
</dbReference>
<dbReference type="InterPro" id="IPR013230">
    <property type="entry name" value="Peptidase_M15A_C"/>
</dbReference>
<evidence type="ECO:0000313" key="3">
    <source>
        <dbReference type="Proteomes" id="UP000254133"/>
    </source>
</evidence>
<evidence type="ECO:0000259" key="1">
    <source>
        <dbReference type="Pfam" id="PF08291"/>
    </source>
</evidence>
<name>A0A378PWY4_MORBO</name>
<sequence length="175" mass="19577">MSKPKSYPTKLTPNFSYREMTRSSTAIRHGIDNTPNPDELANLIYTAQQLEKVRAYLNEKYQRPIGIIVSSGFRNERVNTLVKGSKNSAHKLGLAADCDATDFTSTQFAQEVKQMRDKGLIAFDQLILEFPNKGDGAWVHLGFKKDGKGQRNQVLTAVKRGEKTVYLQGLQGNAK</sequence>
<proteinExistence type="predicted"/>
<dbReference type="Gene3D" id="3.30.1380.10">
    <property type="match status" value="1"/>
</dbReference>
<organism evidence="2 3">
    <name type="scientific">Moraxella bovis</name>
    <dbReference type="NCBI Taxonomy" id="476"/>
    <lineage>
        <taxon>Bacteria</taxon>
        <taxon>Pseudomonadati</taxon>
        <taxon>Pseudomonadota</taxon>
        <taxon>Gammaproteobacteria</taxon>
        <taxon>Moraxellales</taxon>
        <taxon>Moraxellaceae</taxon>
        <taxon>Moraxella</taxon>
    </lineage>
</organism>
<dbReference type="Pfam" id="PF08291">
    <property type="entry name" value="Peptidase_M15_3"/>
    <property type="match status" value="1"/>
</dbReference>
<dbReference type="AlphaFoldDB" id="A0A378PWY4"/>
<gene>
    <name evidence="2" type="ORF">NCTC9426_01764</name>
</gene>
<reference evidence="2 3" key="1">
    <citation type="submission" date="2018-06" db="EMBL/GenBank/DDBJ databases">
        <authorList>
            <consortium name="Pathogen Informatics"/>
            <person name="Doyle S."/>
        </authorList>
    </citation>
    <scope>NUCLEOTIDE SEQUENCE [LARGE SCALE GENOMIC DNA]</scope>
    <source>
        <strain evidence="2 3">NCTC9426</strain>
    </source>
</reference>
<protein>
    <submittedName>
        <fullName evidence="2">Peptidase M15</fullName>
    </submittedName>
</protein>
<accession>A0A378PWY4</accession>
<dbReference type="RefSeq" id="WP_115369494.1">
    <property type="nucleotide sequence ID" value="NZ_UGPZ01000003.1"/>
</dbReference>
<feature type="domain" description="Peptidase M15A C-terminal" evidence="1">
    <location>
        <begin position="14"/>
        <end position="119"/>
    </location>
</feature>
<dbReference type="EMBL" id="UGPZ01000003">
    <property type="protein sequence ID" value="STY93050.1"/>
    <property type="molecule type" value="Genomic_DNA"/>
</dbReference>
<evidence type="ECO:0000313" key="2">
    <source>
        <dbReference type="EMBL" id="STY93050.1"/>
    </source>
</evidence>